<name>A0ABP8YYR1_9ACTN</name>
<keyword evidence="2" id="KW-1185">Reference proteome</keyword>
<dbReference type="RefSeq" id="WP_345312507.1">
    <property type="nucleotide sequence ID" value="NZ_BAABIE010000003.1"/>
</dbReference>
<organism evidence="1 2">
    <name type="scientific">Gordonia alkaliphila</name>
    <dbReference type="NCBI Taxonomy" id="1053547"/>
    <lineage>
        <taxon>Bacteria</taxon>
        <taxon>Bacillati</taxon>
        <taxon>Actinomycetota</taxon>
        <taxon>Actinomycetes</taxon>
        <taxon>Mycobacteriales</taxon>
        <taxon>Gordoniaceae</taxon>
        <taxon>Gordonia</taxon>
    </lineage>
</organism>
<dbReference type="EMBL" id="BAABIE010000003">
    <property type="protein sequence ID" value="GAA4741823.1"/>
    <property type="molecule type" value="Genomic_DNA"/>
</dbReference>
<sequence length="144" mass="15866">MTIDFRLRQARKVIGGTGRVAAAVEIGREDRERALLGLSRTAFTVALIEATAGVDQQPELWAAMLADARRELAASPIPASDRHGHIEWLMNEYLREFPNSSEIHALDWVLGDLDAGIAAPMPVKTELDLYAEELLADADDNEEN</sequence>
<evidence type="ECO:0000313" key="1">
    <source>
        <dbReference type="EMBL" id="GAA4741823.1"/>
    </source>
</evidence>
<accession>A0ABP8YYR1</accession>
<evidence type="ECO:0000313" key="2">
    <source>
        <dbReference type="Proteomes" id="UP001500822"/>
    </source>
</evidence>
<proteinExistence type="predicted"/>
<dbReference type="Proteomes" id="UP001500822">
    <property type="component" value="Unassembled WGS sequence"/>
</dbReference>
<gene>
    <name evidence="1" type="ORF">GCM10023217_07680</name>
</gene>
<comment type="caution">
    <text evidence="1">The sequence shown here is derived from an EMBL/GenBank/DDBJ whole genome shotgun (WGS) entry which is preliminary data.</text>
</comment>
<reference evidence="2" key="1">
    <citation type="journal article" date="2019" name="Int. J. Syst. Evol. Microbiol.">
        <title>The Global Catalogue of Microorganisms (GCM) 10K type strain sequencing project: providing services to taxonomists for standard genome sequencing and annotation.</title>
        <authorList>
            <consortium name="The Broad Institute Genomics Platform"/>
            <consortium name="The Broad Institute Genome Sequencing Center for Infectious Disease"/>
            <person name="Wu L."/>
            <person name="Ma J."/>
        </authorList>
    </citation>
    <scope>NUCLEOTIDE SEQUENCE [LARGE SCALE GENOMIC DNA]</scope>
    <source>
        <strain evidence="2">JCM 18077</strain>
    </source>
</reference>
<protein>
    <submittedName>
        <fullName evidence="1">Uncharacterized protein</fullName>
    </submittedName>
</protein>